<keyword evidence="6" id="KW-0460">Magnesium</keyword>
<evidence type="ECO:0000259" key="10">
    <source>
        <dbReference type="PROSITE" id="PS51746"/>
    </source>
</evidence>
<dbReference type="OrthoDB" id="10264738at2759"/>
<feature type="domain" description="PPM-type phosphatase" evidence="10">
    <location>
        <begin position="48"/>
        <end position="333"/>
    </location>
</feature>
<evidence type="ECO:0000256" key="4">
    <source>
        <dbReference type="ARBA" id="ARBA00022723"/>
    </source>
</evidence>
<dbReference type="InterPro" id="IPR001932">
    <property type="entry name" value="PPM-type_phosphatase-like_dom"/>
</dbReference>
<dbReference type="InterPro" id="IPR036457">
    <property type="entry name" value="PPM-type-like_dom_sf"/>
</dbReference>
<keyword evidence="7 9" id="KW-0904">Protein phosphatase</keyword>
<accession>D8SQA0</accession>
<dbReference type="STRING" id="88036.D8SQA0"/>
<comment type="cofactor">
    <cofactor evidence="1">
        <name>Mn(2+)</name>
        <dbReference type="ChEBI" id="CHEBI:29035"/>
    </cofactor>
</comment>
<reference evidence="11 12" key="1">
    <citation type="journal article" date="2011" name="Science">
        <title>The Selaginella genome identifies genetic changes associated with the evolution of vascular plants.</title>
        <authorList>
            <person name="Banks J.A."/>
            <person name="Nishiyama T."/>
            <person name="Hasebe M."/>
            <person name="Bowman J.L."/>
            <person name="Gribskov M."/>
            <person name="dePamphilis C."/>
            <person name="Albert V.A."/>
            <person name="Aono N."/>
            <person name="Aoyama T."/>
            <person name="Ambrose B.A."/>
            <person name="Ashton N.W."/>
            <person name="Axtell M.J."/>
            <person name="Barker E."/>
            <person name="Barker M.S."/>
            <person name="Bennetzen J.L."/>
            <person name="Bonawitz N.D."/>
            <person name="Chapple C."/>
            <person name="Cheng C."/>
            <person name="Correa L.G."/>
            <person name="Dacre M."/>
            <person name="DeBarry J."/>
            <person name="Dreyer I."/>
            <person name="Elias M."/>
            <person name="Engstrom E.M."/>
            <person name="Estelle M."/>
            <person name="Feng L."/>
            <person name="Finet C."/>
            <person name="Floyd S.K."/>
            <person name="Frommer W.B."/>
            <person name="Fujita T."/>
            <person name="Gramzow L."/>
            <person name="Gutensohn M."/>
            <person name="Harholt J."/>
            <person name="Hattori M."/>
            <person name="Heyl A."/>
            <person name="Hirai T."/>
            <person name="Hiwatashi Y."/>
            <person name="Ishikawa M."/>
            <person name="Iwata M."/>
            <person name="Karol K.G."/>
            <person name="Koehler B."/>
            <person name="Kolukisaoglu U."/>
            <person name="Kubo M."/>
            <person name="Kurata T."/>
            <person name="Lalonde S."/>
            <person name="Li K."/>
            <person name="Li Y."/>
            <person name="Litt A."/>
            <person name="Lyons E."/>
            <person name="Manning G."/>
            <person name="Maruyama T."/>
            <person name="Michael T.P."/>
            <person name="Mikami K."/>
            <person name="Miyazaki S."/>
            <person name="Morinaga S."/>
            <person name="Murata T."/>
            <person name="Mueller-Roeber B."/>
            <person name="Nelson D.R."/>
            <person name="Obara M."/>
            <person name="Oguri Y."/>
            <person name="Olmstead R.G."/>
            <person name="Onodera N."/>
            <person name="Petersen B.L."/>
            <person name="Pils B."/>
            <person name="Prigge M."/>
            <person name="Rensing S.A."/>
            <person name="Riano-Pachon D.M."/>
            <person name="Roberts A.W."/>
            <person name="Sato Y."/>
            <person name="Scheller H.V."/>
            <person name="Schulz B."/>
            <person name="Schulz C."/>
            <person name="Shakirov E.V."/>
            <person name="Shibagaki N."/>
            <person name="Shinohara N."/>
            <person name="Shippen D.E."/>
            <person name="Soerensen I."/>
            <person name="Sotooka R."/>
            <person name="Sugimoto N."/>
            <person name="Sugita M."/>
            <person name="Sumikawa N."/>
            <person name="Tanurdzic M."/>
            <person name="Theissen G."/>
            <person name="Ulvskov P."/>
            <person name="Wakazuki S."/>
            <person name="Weng J.K."/>
            <person name="Willats W.W."/>
            <person name="Wipf D."/>
            <person name="Wolf P.G."/>
            <person name="Yang L."/>
            <person name="Zimmer A.D."/>
            <person name="Zhu Q."/>
            <person name="Mitros T."/>
            <person name="Hellsten U."/>
            <person name="Loque D."/>
            <person name="Otillar R."/>
            <person name="Salamov A."/>
            <person name="Schmutz J."/>
            <person name="Shapiro H."/>
            <person name="Lindquist E."/>
            <person name="Lucas S."/>
            <person name="Rokhsar D."/>
            <person name="Grigoriev I.V."/>
        </authorList>
    </citation>
    <scope>NUCLEOTIDE SEQUENCE [LARGE SCALE GENOMIC DNA]</scope>
</reference>
<dbReference type="Pfam" id="PF00481">
    <property type="entry name" value="PP2C"/>
    <property type="match status" value="1"/>
</dbReference>
<name>D8SQA0_SELML</name>
<organism evidence="12">
    <name type="scientific">Selaginella moellendorffii</name>
    <name type="common">Spikemoss</name>
    <dbReference type="NCBI Taxonomy" id="88036"/>
    <lineage>
        <taxon>Eukaryota</taxon>
        <taxon>Viridiplantae</taxon>
        <taxon>Streptophyta</taxon>
        <taxon>Embryophyta</taxon>
        <taxon>Tracheophyta</taxon>
        <taxon>Lycopodiopsida</taxon>
        <taxon>Selaginellales</taxon>
        <taxon>Selaginellaceae</taxon>
        <taxon>Selaginella</taxon>
    </lineage>
</organism>
<evidence type="ECO:0000256" key="8">
    <source>
        <dbReference type="ARBA" id="ARBA00023211"/>
    </source>
</evidence>
<evidence type="ECO:0000256" key="7">
    <source>
        <dbReference type="ARBA" id="ARBA00022912"/>
    </source>
</evidence>
<keyword evidence="8" id="KW-0464">Manganese</keyword>
<keyword evidence="4" id="KW-0479">Metal-binding</keyword>
<keyword evidence="12" id="KW-1185">Reference proteome</keyword>
<proteinExistence type="inferred from homology"/>
<evidence type="ECO:0000256" key="2">
    <source>
        <dbReference type="ARBA" id="ARBA00001946"/>
    </source>
</evidence>
<dbReference type="PROSITE" id="PS01032">
    <property type="entry name" value="PPM_1"/>
    <property type="match status" value="1"/>
</dbReference>
<dbReference type="Gene3D" id="3.60.40.10">
    <property type="entry name" value="PPM-type phosphatase domain"/>
    <property type="match status" value="1"/>
</dbReference>
<dbReference type="CDD" id="cd00143">
    <property type="entry name" value="PP2Cc"/>
    <property type="match status" value="1"/>
</dbReference>
<dbReference type="SMART" id="SM00332">
    <property type="entry name" value="PP2Cc"/>
    <property type="match status" value="1"/>
</dbReference>
<dbReference type="EC" id="3.1.3.16" evidence="3"/>
<dbReference type="AlphaFoldDB" id="D8SQA0"/>
<dbReference type="InParanoid" id="D8SQA0"/>
<sequence length="333" mass="34910">MASLCASSGLGQPWPALECKGFATSKRRIGSSRRGFVVNCALALDKKSYGAMAVQGTGRANMEDTVSVSIDSTGSQPSFFGVFDGHGGIAVAELLKTRLWPEYKKKLSQGGGNFAKATKSAYLEVDEMTLAQPKGLFGALQERGVGGSRCGATAATAVLMPPKDGTRVLVAANVGDARVVISKGGKALQLTVDHKPEVESERKRIEAKNPTPKKPLVVNVGGTWRIGGLLSLSRAFGDAFLKDWSDGKPDGAGGGFGLTAEPDVTIQEISPDDKVVIVGTDGLWETMAIQDAVDICLSAQENDTSPGDVAKKLVKISQERGSTDDIAVIVIFP</sequence>
<evidence type="ECO:0000256" key="3">
    <source>
        <dbReference type="ARBA" id="ARBA00013081"/>
    </source>
</evidence>
<dbReference type="GO" id="GO:0007165">
    <property type="term" value="P:signal transduction"/>
    <property type="evidence" value="ECO:0000318"/>
    <property type="project" value="GO_Central"/>
</dbReference>
<evidence type="ECO:0000256" key="6">
    <source>
        <dbReference type="ARBA" id="ARBA00022842"/>
    </source>
</evidence>
<dbReference type="HOGENOM" id="CLU_013173_0_5_1"/>
<evidence type="ECO:0000256" key="9">
    <source>
        <dbReference type="RuleBase" id="RU003465"/>
    </source>
</evidence>
<dbReference type="EMBL" id="GL377633">
    <property type="protein sequence ID" value="EFJ13366.1"/>
    <property type="molecule type" value="Genomic_DNA"/>
</dbReference>
<evidence type="ECO:0000256" key="5">
    <source>
        <dbReference type="ARBA" id="ARBA00022801"/>
    </source>
</evidence>
<dbReference type="PROSITE" id="PS51746">
    <property type="entry name" value="PPM_2"/>
    <property type="match status" value="1"/>
</dbReference>
<dbReference type="InterPro" id="IPR015655">
    <property type="entry name" value="PP2C"/>
</dbReference>
<comment type="similarity">
    <text evidence="9">Belongs to the PP2C family.</text>
</comment>
<comment type="cofactor">
    <cofactor evidence="2">
        <name>Mg(2+)</name>
        <dbReference type="ChEBI" id="CHEBI:18420"/>
    </cofactor>
</comment>
<dbReference type="KEGG" id="smo:SELMODRAFT_271790"/>
<dbReference type="GO" id="GO:0046872">
    <property type="term" value="F:metal ion binding"/>
    <property type="evidence" value="ECO:0007669"/>
    <property type="project" value="UniProtKB-KW"/>
</dbReference>
<dbReference type="OMA" id="AEPDCYI"/>
<dbReference type="eggNOG" id="KOG0698">
    <property type="taxonomic scope" value="Eukaryota"/>
</dbReference>
<keyword evidence="5 9" id="KW-0378">Hydrolase</keyword>
<gene>
    <name evidence="11" type="ORF">SELMODRAFT_271790</name>
</gene>
<dbReference type="GO" id="GO:0004722">
    <property type="term" value="F:protein serine/threonine phosphatase activity"/>
    <property type="evidence" value="ECO:0000318"/>
    <property type="project" value="GO_Central"/>
</dbReference>
<evidence type="ECO:0000313" key="12">
    <source>
        <dbReference type="Proteomes" id="UP000001514"/>
    </source>
</evidence>
<evidence type="ECO:0000256" key="1">
    <source>
        <dbReference type="ARBA" id="ARBA00001936"/>
    </source>
</evidence>
<dbReference type="SUPFAM" id="SSF81606">
    <property type="entry name" value="PP2C-like"/>
    <property type="match status" value="1"/>
</dbReference>
<evidence type="ECO:0000313" key="11">
    <source>
        <dbReference type="EMBL" id="EFJ13366.1"/>
    </source>
</evidence>
<dbReference type="Proteomes" id="UP000001514">
    <property type="component" value="Unassembled WGS sequence"/>
</dbReference>
<dbReference type="InterPro" id="IPR000222">
    <property type="entry name" value="PP2C_BS"/>
</dbReference>
<dbReference type="Gramene" id="EFJ13366">
    <property type="protein sequence ID" value="EFJ13366"/>
    <property type="gene ID" value="SELMODRAFT_271790"/>
</dbReference>
<protein>
    <recommendedName>
        <fullName evidence="3">protein-serine/threonine phosphatase</fullName>
        <ecNumber evidence="3">3.1.3.16</ecNumber>
    </recommendedName>
</protein>
<dbReference type="PANTHER" id="PTHR47992">
    <property type="entry name" value="PROTEIN PHOSPHATASE"/>
    <property type="match status" value="1"/>
</dbReference>